<protein>
    <submittedName>
        <fullName evidence="2">Uncharacterized protein</fullName>
    </submittedName>
</protein>
<evidence type="ECO:0000256" key="1">
    <source>
        <dbReference type="SAM" id="MobiDB-lite"/>
    </source>
</evidence>
<dbReference type="Proteomes" id="UP000192923">
    <property type="component" value="Unassembled WGS sequence"/>
</dbReference>
<sequence>MSEENKDSAAPETPAPAAEQPAAAEKPAAAAAPAPAAQGLLETLKTNRNAQYALGGAVVVVFLASFMGGGDEVTKVNTAAVAIGQTVTVENPNGGNSQLTLAPGMMGAADPEDTEQNVCLVKGAAKGTIEEEQIAGLLAYVKVKMLEGDCQGKSGWTSKINIKAG</sequence>
<evidence type="ECO:0000313" key="3">
    <source>
        <dbReference type="Proteomes" id="UP000192923"/>
    </source>
</evidence>
<feature type="region of interest" description="Disordered" evidence="1">
    <location>
        <begin position="1"/>
        <end position="31"/>
    </location>
</feature>
<feature type="compositionally biased region" description="Low complexity" evidence="1">
    <location>
        <begin position="10"/>
        <end position="31"/>
    </location>
</feature>
<organism evidence="2 3">
    <name type="scientific">Methylomagnum ishizawai</name>
    <dbReference type="NCBI Taxonomy" id="1760988"/>
    <lineage>
        <taxon>Bacteria</taxon>
        <taxon>Pseudomonadati</taxon>
        <taxon>Pseudomonadota</taxon>
        <taxon>Gammaproteobacteria</taxon>
        <taxon>Methylococcales</taxon>
        <taxon>Methylococcaceae</taxon>
        <taxon>Methylomagnum</taxon>
    </lineage>
</organism>
<accession>A0A1Y6D5V3</accession>
<dbReference type="EMBL" id="FXAM01000001">
    <property type="protein sequence ID" value="SMF95315.1"/>
    <property type="molecule type" value="Genomic_DNA"/>
</dbReference>
<dbReference type="AlphaFoldDB" id="A0A1Y6D5V3"/>
<reference evidence="2 3" key="1">
    <citation type="submission" date="2016-12" db="EMBL/GenBank/DDBJ databases">
        <authorList>
            <person name="Song W.-J."/>
            <person name="Kurnit D.M."/>
        </authorList>
    </citation>
    <scope>NUCLEOTIDE SEQUENCE [LARGE SCALE GENOMIC DNA]</scope>
    <source>
        <strain evidence="2 3">175</strain>
    </source>
</reference>
<gene>
    <name evidence="2" type="ORF">SAMN02949497_2675</name>
</gene>
<proteinExistence type="predicted"/>
<dbReference type="RefSeq" id="WP_254899375.1">
    <property type="nucleotide sequence ID" value="NZ_FXAM01000001.1"/>
</dbReference>
<name>A0A1Y6D5V3_9GAMM</name>
<evidence type="ECO:0000313" key="2">
    <source>
        <dbReference type="EMBL" id="SMF95315.1"/>
    </source>
</evidence>
<keyword evidence="3" id="KW-1185">Reference proteome</keyword>